<dbReference type="Pfam" id="PF00501">
    <property type="entry name" value="AMP-binding"/>
    <property type="match status" value="1"/>
</dbReference>
<dbReference type="PROSITE" id="PS00455">
    <property type="entry name" value="AMP_BINDING"/>
    <property type="match status" value="1"/>
</dbReference>
<keyword evidence="1" id="KW-0812">Transmembrane</keyword>
<dbReference type="InterPro" id="IPR000873">
    <property type="entry name" value="AMP-dep_synth/lig_dom"/>
</dbReference>
<name>A0A419EQC8_9BACT</name>
<dbReference type="Pfam" id="PF13193">
    <property type="entry name" value="AMP-binding_C"/>
    <property type="match status" value="1"/>
</dbReference>
<organism evidence="4 5">
    <name type="scientific">Candidatus Abyssobacteria bacterium SURF_17</name>
    <dbReference type="NCBI Taxonomy" id="2093361"/>
    <lineage>
        <taxon>Bacteria</taxon>
        <taxon>Pseudomonadati</taxon>
        <taxon>Candidatus Hydrogenedentota</taxon>
        <taxon>Candidatus Abyssobacteria</taxon>
    </lineage>
</organism>
<keyword evidence="1" id="KW-1133">Transmembrane helix</keyword>
<dbReference type="Gene3D" id="3.30.300.30">
    <property type="match status" value="1"/>
</dbReference>
<dbReference type="InterPro" id="IPR025110">
    <property type="entry name" value="AMP-bd_C"/>
</dbReference>
<reference evidence="4 5" key="1">
    <citation type="journal article" date="2017" name="ISME J.">
        <title>Energy and carbon metabolisms in a deep terrestrial subsurface fluid microbial community.</title>
        <authorList>
            <person name="Momper L."/>
            <person name="Jungbluth S.P."/>
            <person name="Lee M.D."/>
            <person name="Amend J.P."/>
        </authorList>
    </citation>
    <scope>NUCLEOTIDE SEQUENCE [LARGE SCALE GENOMIC DNA]</scope>
    <source>
        <strain evidence="4">SURF_17</strain>
    </source>
</reference>
<proteinExistence type="predicted"/>
<evidence type="ECO:0000313" key="5">
    <source>
        <dbReference type="Proteomes" id="UP000285961"/>
    </source>
</evidence>
<feature type="transmembrane region" description="Helical" evidence="1">
    <location>
        <begin position="70"/>
        <end position="88"/>
    </location>
</feature>
<dbReference type="InterPro" id="IPR020845">
    <property type="entry name" value="AMP-binding_CS"/>
</dbReference>
<dbReference type="GO" id="GO:0016878">
    <property type="term" value="F:acid-thiol ligase activity"/>
    <property type="evidence" value="ECO:0007669"/>
    <property type="project" value="UniProtKB-ARBA"/>
</dbReference>
<keyword evidence="1" id="KW-0472">Membrane</keyword>
<dbReference type="Proteomes" id="UP000285961">
    <property type="component" value="Unassembled WGS sequence"/>
</dbReference>
<sequence>MDVKQLEQELRDDGEIVIHAFEEWAEKRPNKTFFHYGEEDRRITFAEFNRLSNSIAHNLRAMGVQKGDRVSLFLMNPLVTTLAMFGIWKIGAIYCPINFNYQGRLLSYQLNDTQPKALVTEQARVPLLNQVRSDIAAFDIILHSPKEAEHDYDPEHAEITLDKEFRWRAFERLLQGKSENPATKIEYGDTANIIYTSGTTGPAKGVVQPYRWIHNYVFYNLKFQHPDDVVYNDLPLYHVAGAFANIARAAWTGCTVAVWDKFSPFEFWQRIQTSGATSAILIDVMIPWLLIPEETPEDRYNTLKQVHMQPLPEYHNKVARRFGFDFVSVGYGQTEAGAGCVGIIDEFGDEEGTPKELYKGYSKEEGREMAQRLGVPVIPGNAKIKKGFMGHSTLLLRAAILNEHDEELPAGKHGHLAFRETLPSVLMKEYFNKPQATLETFRNSWFHTGDGAYRDEDGSFYFVDRIGGFIRRRGENISSYQIEDIMTSHPKVGVCAAFPIPAEEGEEDDIVVFIVVQPGEELSEEELRVWIKAEMPKFMRPKHIRFVDLLPQTPTFKVEKYKLREKILRELGRKS</sequence>
<dbReference type="SUPFAM" id="SSF56801">
    <property type="entry name" value="Acetyl-CoA synthetase-like"/>
    <property type="match status" value="1"/>
</dbReference>
<dbReference type="InterPro" id="IPR042099">
    <property type="entry name" value="ANL_N_sf"/>
</dbReference>
<evidence type="ECO:0000256" key="1">
    <source>
        <dbReference type="SAM" id="Phobius"/>
    </source>
</evidence>
<dbReference type="PANTHER" id="PTHR43767:SF1">
    <property type="entry name" value="NONRIBOSOMAL PEPTIDE SYNTHASE PES1 (EUROFUNG)-RELATED"/>
    <property type="match status" value="1"/>
</dbReference>
<protein>
    <submittedName>
        <fullName evidence="4">Acyl-CoA synthetase</fullName>
    </submittedName>
</protein>
<dbReference type="InterPro" id="IPR050237">
    <property type="entry name" value="ATP-dep_AMP-bd_enzyme"/>
</dbReference>
<comment type="caution">
    <text evidence="4">The sequence shown here is derived from an EMBL/GenBank/DDBJ whole genome shotgun (WGS) entry which is preliminary data.</text>
</comment>
<dbReference type="EMBL" id="QZKI01000125">
    <property type="protein sequence ID" value="RJP65549.1"/>
    <property type="molecule type" value="Genomic_DNA"/>
</dbReference>
<evidence type="ECO:0000259" key="2">
    <source>
        <dbReference type="Pfam" id="PF00501"/>
    </source>
</evidence>
<dbReference type="Gene3D" id="3.40.50.12780">
    <property type="entry name" value="N-terminal domain of ligase-like"/>
    <property type="match status" value="1"/>
</dbReference>
<accession>A0A419EQC8</accession>
<feature type="domain" description="AMP-binding enzyme C-terminal" evidence="3">
    <location>
        <begin position="481"/>
        <end position="557"/>
    </location>
</feature>
<feature type="domain" description="AMP-dependent synthetase/ligase" evidence="2">
    <location>
        <begin position="21"/>
        <end position="430"/>
    </location>
</feature>
<dbReference type="InterPro" id="IPR045851">
    <property type="entry name" value="AMP-bd_C_sf"/>
</dbReference>
<dbReference type="AlphaFoldDB" id="A0A419EQC8"/>
<dbReference type="PANTHER" id="PTHR43767">
    <property type="entry name" value="LONG-CHAIN-FATTY-ACID--COA LIGASE"/>
    <property type="match status" value="1"/>
</dbReference>
<evidence type="ECO:0000313" key="4">
    <source>
        <dbReference type="EMBL" id="RJP65549.1"/>
    </source>
</evidence>
<gene>
    <name evidence="4" type="ORF">C4532_17535</name>
</gene>
<evidence type="ECO:0000259" key="3">
    <source>
        <dbReference type="Pfam" id="PF13193"/>
    </source>
</evidence>